<accession>A0ABZ0RGY8</accession>
<dbReference type="Proteomes" id="UP001324993">
    <property type="component" value="Chromosome"/>
</dbReference>
<proteinExistence type="predicted"/>
<dbReference type="EMBL" id="CP138858">
    <property type="protein sequence ID" value="WPJ94373.1"/>
    <property type="molecule type" value="Genomic_DNA"/>
</dbReference>
<keyword evidence="2" id="KW-1185">Reference proteome</keyword>
<evidence type="ECO:0000313" key="1">
    <source>
        <dbReference type="EMBL" id="WPJ94373.1"/>
    </source>
</evidence>
<organism evidence="1 2">
    <name type="scientific">Coraliomargarita algicola</name>
    <dbReference type="NCBI Taxonomy" id="3092156"/>
    <lineage>
        <taxon>Bacteria</taxon>
        <taxon>Pseudomonadati</taxon>
        <taxon>Verrucomicrobiota</taxon>
        <taxon>Opitutia</taxon>
        <taxon>Puniceicoccales</taxon>
        <taxon>Coraliomargaritaceae</taxon>
        <taxon>Coraliomargarita</taxon>
    </lineage>
</organism>
<reference evidence="1 2" key="1">
    <citation type="submission" date="2023-11" db="EMBL/GenBank/DDBJ databases">
        <title>Coraliomargarita sp. nov., isolated from marine algae.</title>
        <authorList>
            <person name="Lee J.K."/>
            <person name="Baek J.H."/>
            <person name="Kim J.M."/>
            <person name="Choi D.G."/>
            <person name="Jeon C.O."/>
        </authorList>
    </citation>
    <scope>NUCLEOTIDE SEQUENCE [LARGE SCALE GENOMIC DNA]</scope>
    <source>
        <strain evidence="1 2">J2-16</strain>
    </source>
</reference>
<name>A0ABZ0RGY8_9BACT</name>
<sequence length="319" mass="35512">MKRIIYHTQPPKGGTPSFYAAIKLMMASLLPMTGYAIPADELAAIKAELSEPITLRLKNRNTVSGNPFKVSKDQIQIASAEGAGEIIFTFQTDEIREISVPGESYKSVAAEWMQAGNTEDALELMSMLYAQRGPLLPLLPASESHFFTYYVDLVLDSPKPARAIAIIQTLRPQIENPEALRALDDSTLESYQTLELYDDAVPLAEAWVAERKPFGESALGYYVLGAARLRDEAYEEALDLALRPIVFASPIPTDKLAECYAVAVSAALGLRERPYAATLYQEMQTRGFQWPRKDRSLQATLKEITEYIKDHEEDTPESL</sequence>
<protein>
    <submittedName>
        <fullName evidence="1">Uncharacterized protein</fullName>
    </submittedName>
</protein>
<evidence type="ECO:0000313" key="2">
    <source>
        <dbReference type="Proteomes" id="UP001324993"/>
    </source>
</evidence>
<dbReference type="RefSeq" id="WP_319831306.1">
    <property type="nucleotide sequence ID" value="NZ_CP138858.1"/>
</dbReference>
<gene>
    <name evidence="1" type="ORF">SH580_13110</name>
</gene>